<evidence type="ECO:0000313" key="1">
    <source>
        <dbReference type="EMBL" id="MBP2034241.1"/>
    </source>
</evidence>
<dbReference type="EMBL" id="JAGGLQ010000001">
    <property type="protein sequence ID" value="MBP2034241.1"/>
    <property type="molecule type" value="Genomic_DNA"/>
</dbReference>
<accession>A0ABS4KXP0</accession>
<dbReference type="Proteomes" id="UP001519310">
    <property type="component" value="Unassembled WGS sequence"/>
</dbReference>
<proteinExistence type="predicted"/>
<keyword evidence="2" id="KW-1185">Reference proteome</keyword>
<organism evidence="1 2">
    <name type="scientific">Streptomyces avidinii</name>
    <dbReference type="NCBI Taxonomy" id="1895"/>
    <lineage>
        <taxon>Bacteria</taxon>
        <taxon>Bacillati</taxon>
        <taxon>Actinomycetota</taxon>
        <taxon>Actinomycetes</taxon>
        <taxon>Kitasatosporales</taxon>
        <taxon>Streptomycetaceae</taxon>
        <taxon>Streptomyces</taxon>
    </lineage>
</organism>
<dbReference type="RefSeq" id="WP_189974015.1">
    <property type="nucleotide sequence ID" value="NZ_BMVL01000023.1"/>
</dbReference>
<reference evidence="1 2" key="1">
    <citation type="submission" date="2021-03" db="EMBL/GenBank/DDBJ databases">
        <title>Genomic Encyclopedia of Type Strains, Phase IV (KMG-IV): sequencing the most valuable type-strain genomes for metagenomic binning, comparative biology and taxonomic classification.</title>
        <authorList>
            <person name="Goeker M."/>
        </authorList>
    </citation>
    <scope>NUCLEOTIDE SEQUENCE [LARGE SCALE GENOMIC DNA]</scope>
    <source>
        <strain evidence="1 2">DSM 40526</strain>
    </source>
</reference>
<comment type="caution">
    <text evidence="1">The sequence shown here is derived from an EMBL/GenBank/DDBJ whole genome shotgun (WGS) entry which is preliminary data.</text>
</comment>
<name>A0ABS4KXP0_STRAV</name>
<gene>
    <name evidence="1" type="ORF">J2Z77_000025</name>
</gene>
<sequence length="121" mass="12818">MGDRPAAETLALPGTVRPTVPDDPALIRFAISAGSRTATATGAGPKQRGRPFGSDLDGHFVQGHGLKLTGQAARGKYTLRKWGARQKWSAGQTRKTFYETTDASGGTGYWVDGDDIVLRSG</sequence>
<evidence type="ECO:0000313" key="2">
    <source>
        <dbReference type="Proteomes" id="UP001519310"/>
    </source>
</evidence>
<protein>
    <submittedName>
        <fullName evidence="1">Uncharacterized protein</fullName>
    </submittedName>
</protein>